<evidence type="ECO:0000313" key="2">
    <source>
        <dbReference type="EMBL" id="KAK0485395.1"/>
    </source>
</evidence>
<evidence type="ECO:0000313" key="3">
    <source>
        <dbReference type="Proteomes" id="UP001175228"/>
    </source>
</evidence>
<reference evidence="2" key="1">
    <citation type="submission" date="2023-06" db="EMBL/GenBank/DDBJ databases">
        <authorList>
            <consortium name="Lawrence Berkeley National Laboratory"/>
            <person name="Ahrendt S."/>
            <person name="Sahu N."/>
            <person name="Indic B."/>
            <person name="Wong-Bajracharya J."/>
            <person name="Merenyi Z."/>
            <person name="Ke H.-M."/>
            <person name="Monk M."/>
            <person name="Kocsube S."/>
            <person name="Drula E."/>
            <person name="Lipzen A."/>
            <person name="Balint B."/>
            <person name="Henrissat B."/>
            <person name="Andreopoulos B."/>
            <person name="Martin F.M."/>
            <person name="Harder C.B."/>
            <person name="Rigling D."/>
            <person name="Ford K.L."/>
            <person name="Foster G.D."/>
            <person name="Pangilinan J."/>
            <person name="Papanicolaou A."/>
            <person name="Barry K."/>
            <person name="LaButti K."/>
            <person name="Viragh M."/>
            <person name="Koriabine M."/>
            <person name="Yan M."/>
            <person name="Riley R."/>
            <person name="Champramary S."/>
            <person name="Plett K.L."/>
            <person name="Tsai I.J."/>
            <person name="Slot J."/>
            <person name="Sipos G."/>
            <person name="Plett J."/>
            <person name="Nagy L.G."/>
            <person name="Grigoriev I.V."/>
        </authorList>
    </citation>
    <scope>NUCLEOTIDE SEQUENCE</scope>
    <source>
        <strain evidence="2">HWK02</strain>
    </source>
</reference>
<comment type="caution">
    <text evidence="2">The sequence shown here is derived from an EMBL/GenBank/DDBJ whole genome shotgun (WGS) entry which is preliminary data.</text>
</comment>
<keyword evidence="3" id="KW-1185">Reference proteome</keyword>
<proteinExistence type="predicted"/>
<accession>A0AA39PJE8</accession>
<evidence type="ECO:0000256" key="1">
    <source>
        <dbReference type="SAM" id="Phobius"/>
    </source>
</evidence>
<dbReference type="EMBL" id="JAUEPU010000051">
    <property type="protein sequence ID" value="KAK0485395.1"/>
    <property type="molecule type" value="Genomic_DNA"/>
</dbReference>
<keyword evidence="1" id="KW-1133">Transmembrane helix</keyword>
<keyword evidence="1" id="KW-0812">Transmembrane</keyword>
<sequence>MAFTKASCCCTAFPIGVCMKAIVVFILLVSLVVVLFQTFKRVGSLVKETVIPHVLAIHVVMADNSVMEVVEEEVADMPVDVALADEPAEYMVRIDNFVTEAVDEEVIEILVDVAVAIASTTAVLRIPIKTGKTAMLVQRS</sequence>
<gene>
    <name evidence="2" type="ORF">EDD18DRAFT_1111541</name>
</gene>
<keyword evidence="1" id="KW-0472">Membrane</keyword>
<feature type="transmembrane region" description="Helical" evidence="1">
    <location>
        <begin position="12"/>
        <end position="36"/>
    </location>
</feature>
<protein>
    <submittedName>
        <fullName evidence="2">Uncharacterized protein</fullName>
    </submittedName>
</protein>
<organism evidence="2 3">
    <name type="scientific">Armillaria luteobubalina</name>
    <dbReference type="NCBI Taxonomy" id="153913"/>
    <lineage>
        <taxon>Eukaryota</taxon>
        <taxon>Fungi</taxon>
        <taxon>Dikarya</taxon>
        <taxon>Basidiomycota</taxon>
        <taxon>Agaricomycotina</taxon>
        <taxon>Agaricomycetes</taxon>
        <taxon>Agaricomycetidae</taxon>
        <taxon>Agaricales</taxon>
        <taxon>Marasmiineae</taxon>
        <taxon>Physalacriaceae</taxon>
        <taxon>Armillaria</taxon>
    </lineage>
</organism>
<name>A0AA39PJE8_9AGAR</name>
<dbReference type="Proteomes" id="UP001175228">
    <property type="component" value="Unassembled WGS sequence"/>
</dbReference>
<dbReference type="AlphaFoldDB" id="A0AA39PJE8"/>